<evidence type="ECO:0000313" key="1">
    <source>
        <dbReference type="EMBL" id="MDE5415609.1"/>
    </source>
</evidence>
<evidence type="ECO:0000313" key="2">
    <source>
        <dbReference type="Proteomes" id="UP001148125"/>
    </source>
</evidence>
<organism evidence="1 2">
    <name type="scientific">Alkalihalobacterium chitinilyticum</name>
    <dbReference type="NCBI Taxonomy" id="2980103"/>
    <lineage>
        <taxon>Bacteria</taxon>
        <taxon>Bacillati</taxon>
        <taxon>Bacillota</taxon>
        <taxon>Bacilli</taxon>
        <taxon>Bacillales</taxon>
        <taxon>Bacillaceae</taxon>
        <taxon>Alkalihalobacterium</taxon>
    </lineage>
</organism>
<name>A0ABT5VJH9_9BACI</name>
<dbReference type="EMBL" id="JAOTPO010000018">
    <property type="protein sequence ID" value="MDE5415609.1"/>
    <property type="molecule type" value="Genomic_DNA"/>
</dbReference>
<dbReference type="RefSeq" id="WP_275120211.1">
    <property type="nucleotide sequence ID" value="NZ_JAOTPO010000018.1"/>
</dbReference>
<keyword evidence="2" id="KW-1185">Reference proteome</keyword>
<evidence type="ECO:0008006" key="3">
    <source>
        <dbReference type="Google" id="ProtNLM"/>
    </source>
</evidence>
<proteinExistence type="predicted"/>
<gene>
    <name evidence="1" type="ORF">N7Z68_19875</name>
</gene>
<protein>
    <recommendedName>
        <fullName evidence="3">GTPase</fullName>
    </recommendedName>
</protein>
<dbReference type="Proteomes" id="UP001148125">
    <property type="component" value="Unassembled WGS sequence"/>
</dbReference>
<sequence>MKELIFVYHAKSGLWNGVLDSIHKWTSPDTYPCHLCAITYGTVSMKGRWKKYIQSLPFPVIFYHLDDLPKELPTVEYPCAYLRNQNDAELFIHKRELVSCQDVEDLISLVNKKLKHPIE</sequence>
<accession>A0ABT5VJH9</accession>
<comment type="caution">
    <text evidence="1">The sequence shown here is derived from an EMBL/GenBank/DDBJ whole genome shotgun (WGS) entry which is preliminary data.</text>
</comment>
<reference evidence="1" key="1">
    <citation type="submission" date="2024-05" db="EMBL/GenBank/DDBJ databases">
        <title>Alkalihalobacillus sp. strain MEB203 novel alkaliphilic bacterium from Lonar Lake, India.</title>
        <authorList>
            <person name="Joshi A."/>
            <person name="Thite S."/>
            <person name="Mengade P."/>
        </authorList>
    </citation>
    <scope>NUCLEOTIDE SEQUENCE</scope>
    <source>
        <strain evidence="1">MEB 203</strain>
    </source>
</reference>